<dbReference type="RefSeq" id="WP_069828478.1">
    <property type="nucleotide sequence ID" value="NZ_MDJD01000006.1"/>
</dbReference>
<dbReference type="OrthoDB" id="1411058at2"/>
<gene>
    <name evidence="1" type="ORF">A8C32_09920</name>
</gene>
<evidence type="ECO:0000313" key="2">
    <source>
        <dbReference type="Proteomes" id="UP000095713"/>
    </source>
</evidence>
<dbReference type="EMBL" id="MDJD01000006">
    <property type="protein sequence ID" value="OEK09818.1"/>
    <property type="molecule type" value="Genomic_DNA"/>
</dbReference>
<protein>
    <submittedName>
        <fullName evidence="1">Uncharacterized protein</fullName>
    </submittedName>
</protein>
<dbReference type="STRING" id="1849968.A8C32_09920"/>
<dbReference type="Proteomes" id="UP000095713">
    <property type="component" value="Unassembled WGS sequence"/>
</dbReference>
<accession>A0A1E5TEQ2</accession>
<proteinExistence type="predicted"/>
<keyword evidence="2" id="KW-1185">Reference proteome</keyword>
<evidence type="ECO:0000313" key="1">
    <source>
        <dbReference type="EMBL" id="OEK09818.1"/>
    </source>
</evidence>
<organism evidence="1 2">
    <name type="scientific">Flavivirga aquatica</name>
    <dbReference type="NCBI Taxonomy" id="1849968"/>
    <lineage>
        <taxon>Bacteria</taxon>
        <taxon>Pseudomonadati</taxon>
        <taxon>Bacteroidota</taxon>
        <taxon>Flavobacteriia</taxon>
        <taxon>Flavobacteriales</taxon>
        <taxon>Flavobacteriaceae</taxon>
        <taxon>Flavivirga</taxon>
    </lineage>
</organism>
<dbReference type="AlphaFoldDB" id="A0A1E5TEQ2"/>
<comment type="caution">
    <text evidence="1">The sequence shown here is derived from an EMBL/GenBank/DDBJ whole genome shotgun (WGS) entry which is preliminary data.</text>
</comment>
<name>A0A1E5TEQ2_9FLAO</name>
<reference evidence="1 2" key="1">
    <citation type="submission" date="2016-05" db="EMBL/GenBank/DDBJ databases">
        <title>Draft Genome Sequence of Algibacter sp. Strain SK-16 Isolated from the Surface Water of Aburatsubo Inlet.</title>
        <authorList>
            <person name="Wong S.-K."/>
            <person name="Yoshizawa S."/>
            <person name="Nakajima Y."/>
            <person name="Ogura Y."/>
            <person name="Tetsuya H."/>
            <person name="Hamasaki K."/>
        </authorList>
    </citation>
    <scope>NUCLEOTIDE SEQUENCE [LARGE SCALE GENOMIC DNA]</scope>
    <source>
        <strain evidence="1 2">SK-16</strain>
    </source>
</reference>
<sequence>MENLEVIKKSEITSFIGEVFYNEMQFILGDNSDKKFWVKNHGMNSRAFSKDVIDFSGYNYVVNDEIKEAVFIHLSRNSIYHQLPESFFHPLVISSPSMSNAEVVEAIRKNRKIEEENIHFFIPFDTELFEKKVKLTNRYINIFTDKDSKKFLFSLAQKIIAKDIPLNREQYYKLFLNLCESENYKENLPELENLLQQILGYDIALEYVKHIHVDSPFYALGEGILGHDFGTQGPIVCEFEDVAATMIVTENLDYKTIDQHKTIIKMILDYFVFSNRSIIVKFQTKQEAAITLGENYLGYNTVLVAS</sequence>